<dbReference type="PATRIC" id="fig|1177755.3.peg.2401"/>
<accession>A0A1E2RWL8</accession>
<comment type="caution">
    <text evidence="2">The sequence shown here is derived from an EMBL/GenBank/DDBJ whole genome shotgun (WGS) entry which is preliminary data.</text>
</comment>
<feature type="transmembrane region" description="Helical" evidence="1">
    <location>
        <begin position="6"/>
        <end position="23"/>
    </location>
</feature>
<evidence type="ECO:0000313" key="3">
    <source>
        <dbReference type="Proteomes" id="UP000095087"/>
    </source>
</evidence>
<reference evidence="2 3" key="1">
    <citation type="submission" date="2016-07" db="EMBL/GenBank/DDBJ databases">
        <title>Draft genome sequence of Methyloligella halotolerans C2T (VKM B-2706T=CCUG 61687T=DSM 25045T), a halotolerant polyhydroxybutyrate accumulating methylotroph.</title>
        <authorList>
            <person name="Vasilenko O.V."/>
            <person name="Doronina N.V."/>
            <person name="Poroshina M.N."/>
            <person name="Tarlachkov S.V."/>
            <person name="Trotsenko Y.A."/>
        </authorList>
    </citation>
    <scope>NUCLEOTIDE SEQUENCE [LARGE SCALE GENOMIC DNA]</scope>
    <source>
        <strain evidence="2 3">VKM B-2706</strain>
    </source>
</reference>
<dbReference type="PANTHER" id="PTHR36434:SF1">
    <property type="entry name" value="MEMBRANE PROTEASE YUGP-RELATED"/>
    <property type="match status" value="1"/>
</dbReference>
<dbReference type="OrthoDB" id="9805386at2"/>
<organism evidence="2 3">
    <name type="scientific">Methyloligella halotolerans</name>
    <dbReference type="NCBI Taxonomy" id="1177755"/>
    <lineage>
        <taxon>Bacteria</taxon>
        <taxon>Pseudomonadati</taxon>
        <taxon>Pseudomonadota</taxon>
        <taxon>Alphaproteobacteria</taxon>
        <taxon>Hyphomicrobiales</taxon>
        <taxon>Hyphomicrobiaceae</taxon>
        <taxon>Methyloligella</taxon>
    </lineage>
</organism>
<protein>
    <submittedName>
        <fullName evidence="2">Putative neutral zinc metallopeptidase</fullName>
    </submittedName>
</protein>
<feature type="transmembrane region" description="Helical" evidence="1">
    <location>
        <begin position="133"/>
        <end position="163"/>
    </location>
</feature>
<name>A0A1E2RWL8_9HYPH</name>
<dbReference type="EMBL" id="MASI01000006">
    <property type="protein sequence ID" value="ODA66617.1"/>
    <property type="molecule type" value="Genomic_DNA"/>
</dbReference>
<dbReference type="AlphaFoldDB" id="A0A1E2RWL8"/>
<feature type="transmembrane region" description="Helical" evidence="1">
    <location>
        <begin position="201"/>
        <end position="223"/>
    </location>
</feature>
<dbReference type="PANTHER" id="PTHR36434">
    <property type="entry name" value="MEMBRANE PROTEASE YUGP-RELATED"/>
    <property type="match status" value="1"/>
</dbReference>
<keyword evidence="1" id="KW-0812">Transmembrane</keyword>
<keyword evidence="1" id="KW-0472">Membrane</keyword>
<dbReference type="Pfam" id="PF04298">
    <property type="entry name" value="Zn_peptidase_2"/>
    <property type="match status" value="1"/>
</dbReference>
<dbReference type="InterPro" id="IPR007395">
    <property type="entry name" value="Zn_peptidase_2"/>
</dbReference>
<dbReference type="RefSeq" id="WP_069095590.1">
    <property type="nucleotide sequence ID" value="NZ_MASI01000006.1"/>
</dbReference>
<evidence type="ECO:0000256" key="1">
    <source>
        <dbReference type="SAM" id="Phobius"/>
    </source>
</evidence>
<dbReference type="Proteomes" id="UP000095087">
    <property type="component" value="Unassembled WGS sequence"/>
</dbReference>
<sequence length="233" mass="25371">MFEDPLFWLFVGPGLLLGLYAQARIKSNVAKYSQVPTPSGITGAEVARRLLDAKGLQDIRIEPVEGELSDHYDPRNKVLRLSQKVFYTPSIAAAGIAAHEAGHAVQDAKDYFPMEARTFVVPLVQLASKIAPWLFVAGLVLGMNWLTWTGVILFGSSFLFALITLPVEFNASARAKELLARQGILGPDGIEQVDQVLDAAAWTYVSAAVSAVGVWLFYIFMLFSRGGGASARR</sequence>
<evidence type="ECO:0000313" key="2">
    <source>
        <dbReference type="EMBL" id="ODA66617.1"/>
    </source>
</evidence>
<gene>
    <name evidence="2" type="ORF">A7A08_02385</name>
</gene>
<keyword evidence="1" id="KW-1133">Transmembrane helix</keyword>
<proteinExistence type="predicted"/>
<keyword evidence="3" id="KW-1185">Reference proteome</keyword>